<dbReference type="SMART" id="SM00342">
    <property type="entry name" value="HTH_ARAC"/>
    <property type="match status" value="1"/>
</dbReference>
<dbReference type="Proteomes" id="UP001165269">
    <property type="component" value="Unassembled WGS sequence"/>
</dbReference>
<organism evidence="5 6">
    <name type="scientific">Streptomyces cylindrosporus</name>
    <dbReference type="NCBI Taxonomy" id="2927583"/>
    <lineage>
        <taxon>Bacteria</taxon>
        <taxon>Bacillati</taxon>
        <taxon>Actinomycetota</taxon>
        <taxon>Actinomycetes</taxon>
        <taxon>Kitasatosporales</taxon>
        <taxon>Streptomycetaceae</taxon>
        <taxon>Streptomyces</taxon>
    </lineage>
</organism>
<dbReference type="PROSITE" id="PS01124">
    <property type="entry name" value="HTH_ARAC_FAMILY_2"/>
    <property type="match status" value="1"/>
</dbReference>
<name>A0ABS9Y3R2_9ACTN</name>
<evidence type="ECO:0000256" key="2">
    <source>
        <dbReference type="ARBA" id="ARBA00023125"/>
    </source>
</evidence>
<keyword evidence="1" id="KW-0805">Transcription regulation</keyword>
<dbReference type="PANTHER" id="PTHR46796:SF12">
    <property type="entry name" value="HTH-TYPE DNA-BINDING TRANSCRIPTIONAL ACTIVATOR EUTR"/>
    <property type="match status" value="1"/>
</dbReference>
<dbReference type="PROSITE" id="PS00041">
    <property type="entry name" value="HTH_ARAC_FAMILY_1"/>
    <property type="match status" value="2"/>
</dbReference>
<dbReference type="InterPro" id="IPR018060">
    <property type="entry name" value="HTH_AraC"/>
</dbReference>
<feature type="domain" description="HTH araC/xylS-type" evidence="4">
    <location>
        <begin position="225"/>
        <end position="326"/>
    </location>
</feature>
<evidence type="ECO:0000313" key="5">
    <source>
        <dbReference type="EMBL" id="MCI3271839.1"/>
    </source>
</evidence>
<dbReference type="PANTHER" id="PTHR46796">
    <property type="entry name" value="HTH-TYPE TRANSCRIPTIONAL ACTIVATOR RHAS-RELATED"/>
    <property type="match status" value="1"/>
</dbReference>
<sequence>MQQSPRRSQDPLIFRTTDVDEAREVIGERFYANFIDVLGGNTKFTARYDIAALGPLTLGRIGFGTEVRIRFGELGSYHVDIPLGGRMAWRQGMHTRAVATTASAAVFQPYGDTTLDRVSTDCPLLAVKINPKALNRQLECLLGRPLRTPVVLAPELDITHGAGLSWVRMVRAAFDEIQAGGLPTLPMVARPLQEALLNGLLLATDHRYRDELDRSGPALRPGPVKRAVEAMHSMPQHPFTVGELATLAGVSTRRLQEAFQQYVGMAPLAYLTDIRLTRAHDELRRGGSGEVNVSAVAHRWGFGHLGRFAARYRARFGELPSQTLRSG</sequence>
<dbReference type="Pfam" id="PF14525">
    <property type="entry name" value="AraC_binding_2"/>
    <property type="match status" value="1"/>
</dbReference>
<reference evidence="5" key="1">
    <citation type="submission" date="2022-03" db="EMBL/GenBank/DDBJ databases">
        <title>Streptomyces 7R015 and 7R016 isolated from Barleria lupulina in Thailand.</title>
        <authorList>
            <person name="Kanchanasin P."/>
            <person name="Phongsopitanun W."/>
            <person name="Tanasupawat S."/>
        </authorList>
    </citation>
    <scope>NUCLEOTIDE SEQUENCE</scope>
    <source>
        <strain evidence="5">7R015</strain>
    </source>
</reference>
<dbReference type="Gene3D" id="1.10.10.60">
    <property type="entry name" value="Homeodomain-like"/>
    <property type="match status" value="1"/>
</dbReference>
<keyword evidence="3" id="KW-0804">Transcription</keyword>
<dbReference type="InterPro" id="IPR018062">
    <property type="entry name" value="HTH_AraC-typ_CS"/>
</dbReference>
<dbReference type="RefSeq" id="WP_242764784.1">
    <property type="nucleotide sequence ID" value="NZ_JALDAY010000003.1"/>
</dbReference>
<dbReference type="SUPFAM" id="SSF46689">
    <property type="entry name" value="Homeodomain-like"/>
    <property type="match status" value="2"/>
</dbReference>
<dbReference type="EMBL" id="JALDAY010000003">
    <property type="protein sequence ID" value="MCI3271839.1"/>
    <property type="molecule type" value="Genomic_DNA"/>
</dbReference>
<evidence type="ECO:0000256" key="3">
    <source>
        <dbReference type="ARBA" id="ARBA00023163"/>
    </source>
</evidence>
<dbReference type="InterPro" id="IPR050204">
    <property type="entry name" value="AraC_XylS_family_regulators"/>
</dbReference>
<evidence type="ECO:0000259" key="4">
    <source>
        <dbReference type="PROSITE" id="PS01124"/>
    </source>
</evidence>
<evidence type="ECO:0000313" key="6">
    <source>
        <dbReference type="Proteomes" id="UP001165269"/>
    </source>
</evidence>
<accession>A0ABS9Y3R2</accession>
<dbReference type="InterPro" id="IPR035418">
    <property type="entry name" value="AraC-bd_2"/>
</dbReference>
<gene>
    <name evidence="5" type="ORF">MQP27_12030</name>
</gene>
<keyword evidence="2" id="KW-0238">DNA-binding</keyword>
<proteinExistence type="predicted"/>
<protein>
    <submittedName>
        <fullName evidence="5">AraC family transcriptional regulator</fullName>
    </submittedName>
</protein>
<comment type="caution">
    <text evidence="5">The sequence shown here is derived from an EMBL/GenBank/DDBJ whole genome shotgun (WGS) entry which is preliminary data.</text>
</comment>
<keyword evidence="6" id="KW-1185">Reference proteome</keyword>
<evidence type="ECO:0000256" key="1">
    <source>
        <dbReference type="ARBA" id="ARBA00023015"/>
    </source>
</evidence>
<dbReference type="InterPro" id="IPR009057">
    <property type="entry name" value="Homeodomain-like_sf"/>
</dbReference>
<dbReference type="Pfam" id="PF12833">
    <property type="entry name" value="HTH_18"/>
    <property type="match status" value="1"/>
</dbReference>